<proteinExistence type="predicted"/>
<dbReference type="InterPro" id="IPR004500">
    <property type="entry name" value="Pro-tRNA-synth_IIa_bac-type"/>
</dbReference>
<dbReference type="NCBIfam" id="TIGR00409">
    <property type="entry name" value="proS_fam_II"/>
    <property type="match status" value="1"/>
</dbReference>
<keyword evidence="7" id="KW-0030">Aminoacyl-tRNA synthetase</keyword>
<evidence type="ECO:0000256" key="3">
    <source>
        <dbReference type="ARBA" id="ARBA00022598"/>
    </source>
</evidence>
<feature type="domain" description="Aminoacyl-transfer RNA synthetases class-II family profile" evidence="10">
    <location>
        <begin position="45"/>
        <end position="480"/>
    </location>
</feature>
<evidence type="ECO:0000259" key="10">
    <source>
        <dbReference type="PROSITE" id="PS50862"/>
    </source>
</evidence>
<dbReference type="PANTHER" id="PTHR42753:SF2">
    <property type="entry name" value="PROLINE--TRNA LIGASE"/>
    <property type="match status" value="1"/>
</dbReference>
<evidence type="ECO:0000256" key="5">
    <source>
        <dbReference type="ARBA" id="ARBA00022840"/>
    </source>
</evidence>
<dbReference type="InterPro" id="IPR002316">
    <property type="entry name" value="Pro-tRNA-ligase_IIa"/>
</dbReference>
<dbReference type="InterPro" id="IPR050062">
    <property type="entry name" value="Pro-tRNA_synthetase"/>
</dbReference>
<evidence type="ECO:0000256" key="1">
    <source>
        <dbReference type="ARBA" id="ARBA00012831"/>
    </source>
</evidence>
<evidence type="ECO:0000313" key="11">
    <source>
        <dbReference type="EMBL" id="PIW36654.1"/>
    </source>
</evidence>
<dbReference type="Gene3D" id="3.40.50.800">
    <property type="entry name" value="Anticodon-binding domain"/>
    <property type="match status" value="1"/>
</dbReference>
<dbReference type="InterPro" id="IPR036621">
    <property type="entry name" value="Anticodon-bd_dom_sf"/>
</dbReference>
<keyword evidence="4" id="KW-0547">Nucleotide-binding</keyword>
<dbReference type="Pfam" id="PF00587">
    <property type="entry name" value="tRNA-synt_2b"/>
    <property type="match status" value="1"/>
</dbReference>
<dbReference type="GO" id="GO:0005524">
    <property type="term" value="F:ATP binding"/>
    <property type="evidence" value="ECO:0007669"/>
    <property type="project" value="UniProtKB-KW"/>
</dbReference>
<organism evidence="11 12">
    <name type="scientific">Candidatus Kerfeldbacteria bacterium CG15_BIG_FIL_POST_REV_8_21_14_020_45_12</name>
    <dbReference type="NCBI Taxonomy" id="2014247"/>
    <lineage>
        <taxon>Bacteria</taxon>
        <taxon>Candidatus Kerfeldiibacteriota</taxon>
    </lineage>
</organism>
<keyword evidence="5" id="KW-0067">ATP-binding</keyword>
<dbReference type="AlphaFoldDB" id="A0A2M7H378"/>
<dbReference type="GO" id="GO:0006433">
    <property type="term" value="P:prolyl-tRNA aminoacylation"/>
    <property type="evidence" value="ECO:0007669"/>
    <property type="project" value="UniProtKB-UniRule"/>
</dbReference>
<sequence length="528" mass="58520">MRMKKIIPRTRREVAEGLSGAHALLVRAGYIRQVTAGVFVLTHLGWRVLRKIEAIIFAEMEHDDVLNIQMPIIQPAELWEQTGRWDKYVRSGTMFQTTSSSGQRYGLAPTAEEVVTWLAASEASSWRDLDEDGLHFHQIGWKYRDETRPHGGLLRGREFNMSDAYSFDVDEEGMRRSFDMYRAMYWRIFAKVGLHRLISVQADSGAIGGSGSAEFMALSDVGEDVLLTCDSCDYGANVERATSRWPRQGYDADRRTRRNEHTPGTKTVEELEALFGEDGVTARHMVKTIILTCNAETDPFEVAVCIRGDLEINLVKVRNALNVDSVVAAAASVVIAATGAEVGFAGPLGLENVRRILFDKSVEDMVNFLCGLNRTDYHALDVNFGTEDLPLPSEFRDLHTAVEGHGCPNCNKGHLHESHGVEVGHIFQLGTIYSEPMGATYTDANGKDQVIWMGCYGIGVTRLLQAVVDQNRDDAGICWPASVAPFHVHIVPINTGDSNQACGAASGTLRRRLRLPGPVRPGPELHRR</sequence>
<dbReference type="InterPro" id="IPR006195">
    <property type="entry name" value="aa-tRNA-synth_II"/>
</dbReference>
<evidence type="ECO:0000256" key="6">
    <source>
        <dbReference type="ARBA" id="ARBA00022917"/>
    </source>
</evidence>
<dbReference type="EC" id="6.1.1.15" evidence="1 9"/>
<dbReference type="Gene3D" id="3.90.960.10">
    <property type="entry name" value="YbaK/aminoacyl-tRNA synthetase-associated domain"/>
    <property type="match status" value="1"/>
</dbReference>
<dbReference type="Proteomes" id="UP000230292">
    <property type="component" value="Unassembled WGS sequence"/>
</dbReference>
<dbReference type="Pfam" id="PF04073">
    <property type="entry name" value="tRNA_edit"/>
    <property type="match status" value="1"/>
</dbReference>
<accession>A0A2M7H378</accession>
<evidence type="ECO:0000313" key="12">
    <source>
        <dbReference type="Proteomes" id="UP000230292"/>
    </source>
</evidence>
<dbReference type="InterPro" id="IPR007214">
    <property type="entry name" value="YbaK/aa-tRNA-synth-assoc-dom"/>
</dbReference>
<dbReference type="GO" id="GO:0005829">
    <property type="term" value="C:cytosol"/>
    <property type="evidence" value="ECO:0007669"/>
    <property type="project" value="TreeGrafter"/>
</dbReference>
<reference evidence="11 12" key="1">
    <citation type="submission" date="2017-09" db="EMBL/GenBank/DDBJ databases">
        <title>Depth-based differentiation of microbial function through sediment-hosted aquifers and enrichment of novel symbionts in the deep terrestrial subsurface.</title>
        <authorList>
            <person name="Probst A.J."/>
            <person name="Ladd B."/>
            <person name="Jarett J.K."/>
            <person name="Geller-Mcgrath D.E."/>
            <person name="Sieber C.M."/>
            <person name="Emerson J.B."/>
            <person name="Anantharaman K."/>
            <person name="Thomas B.C."/>
            <person name="Malmstrom R."/>
            <person name="Stieglmeier M."/>
            <person name="Klingl A."/>
            <person name="Woyke T."/>
            <person name="Ryan C.M."/>
            <person name="Banfield J.F."/>
        </authorList>
    </citation>
    <scope>NUCLEOTIDE SEQUENCE [LARGE SCALE GENOMIC DNA]</scope>
    <source>
        <strain evidence="11">CG15_BIG_FIL_POST_REV_8_21_14_020_45_12</strain>
    </source>
</reference>
<evidence type="ECO:0000256" key="7">
    <source>
        <dbReference type="ARBA" id="ARBA00023146"/>
    </source>
</evidence>
<comment type="caution">
    <text evidence="11">The sequence shown here is derived from an EMBL/GenBank/DDBJ whole genome shotgun (WGS) entry which is preliminary data.</text>
</comment>
<dbReference type="PANTHER" id="PTHR42753">
    <property type="entry name" value="MITOCHONDRIAL RIBOSOME PROTEIN L39/PROLYL-TRNA LIGASE FAMILY MEMBER"/>
    <property type="match status" value="1"/>
</dbReference>
<dbReference type="InterPro" id="IPR002314">
    <property type="entry name" value="aa-tRNA-synt_IIb"/>
</dbReference>
<keyword evidence="6" id="KW-0648">Protein biosynthesis</keyword>
<name>A0A2M7H378_9BACT</name>
<dbReference type="GO" id="GO:0002161">
    <property type="term" value="F:aminoacyl-tRNA deacylase activity"/>
    <property type="evidence" value="ECO:0007669"/>
    <property type="project" value="InterPro"/>
</dbReference>
<gene>
    <name evidence="11" type="primary">proS</name>
    <name evidence="11" type="ORF">COW24_04330</name>
</gene>
<dbReference type="PRINTS" id="PR01046">
    <property type="entry name" value="TRNASYNTHPRO"/>
</dbReference>
<comment type="catalytic activity">
    <reaction evidence="8">
        <text>tRNA(Pro) + L-proline + ATP = L-prolyl-tRNA(Pro) + AMP + diphosphate</text>
        <dbReference type="Rhea" id="RHEA:14305"/>
        <dbReference type="Rhea" id="RHEA-COMP:9700"/>
        <dbReference type="Rhea" id="RHEA-COMP:9702"/>
        <dbReference type="ChEBI" id="CHEBI:30616"/>
        <dbReference type="ChEBI" id="CHEBI:33019"/>
        <dbReference type="ChEBI" id="CHEBI:60039"/>
        <dbReference type="ChEBI" id="CHEBI:78442"/>
        <dbReference type="ChEBI" id="CHEBI:78532"/>
        <dbReference type="ChEBI" id="CHEBI:456215"/>
        <dbReference type="EC" id="6.1.1.15"/>
    </reaction>
</comment>
<dbReference type="InterPro" id="IPR045864">
    <property type="entry name" value="aa-tRNA-synth_II/BPL/LPL"/>
</dbReference>
<evidence type="ECO:0000256" key="4">
    <source>
        <dbReference type="ARBA" id="ARBA00022741"/>
    </source>
</evidence>
<dbReference type="EMBL" id="PFGC01000044">
    <property type="protein sequence ID" value="PIW36654.1"/>
    <property type="molecule type" value="Genomic_DNA"/>
</dbReference>
<keyword evidence="3 11" id="KW-0436">Ligase</keyword>
<dbReference type="PROSITE" id="PS50862">
    <property type="entry name" value="AA_TRNA_LIGASE_II"/>
    <property type="match status" value="1"/>
</dbReference>
<dbReference type="GO" id="GO:0004827">
    <property type="term" value="F:proline-tRNA ligase activity"/>
    <property type="evidence" value="ECO:0007669"/>
    <property type="project" value="UniProtKB-UniRule"/>
</dbReference>
<protein>
    <recommendedName>
        <fullName evidence="2 9">Proline--tRNA ligase</fullName>
        <ecNumber evidence="1 9">6.1.1.15</ecNumber>
    </recommendedName>
</protein>
<dbReference type="SUPFAM" id="SSF55681">
    <property type="entry name" value="Class II aaRS and biotin synthetases"/>
    <property type="match status" value="1"/>
</dbReference>
<dbReference type="SUPFAM" id="SSF55826">
    <property type="entry name" value="YbaK/ProRS associated domain"/>
    <property type="match status" value="1"/>
</dbReference>
<dbReference type="CDD" id="cd04334">
    <property type="entry name" value="ProRS-INS"/>
    <property type="match status" value="1"/>
</dbReference>
<evidence type="ECO:0000256" key="9">
    <source>
        <dbReference type="NCBIfam" id="TIGR00409"/>
    </source>
</evidence>
<dbReference type="Gene3D" id="3.30.930.10">
    <property type="entry name" value="Bira Bifunctional Protein, Domain 2"/>
    <property type="match status" value="2"/>
</dbReference>
<evidence type="ECO:0000256" key="8">
    <source>
        <dbReference type="ARBA" id="ARBA00047671"/>
    </source>
</evidence>
<dbReference type="InterPro" id="IPR036754">
    <property type="entry name" value="YbaK/aa-tRNA-synt-asso_dom_sf"/>
</dbReference>
<evidence type="ECO:0000256" key="2">
    <source>
        <dbReference type="ARBA" id="ARBA00019110"/>
    </source>
</evidence>